<feature type="region of interest" description="Disordered" evidence="2">
    <location>
        <begin position="500"/>
        <end position="523"/>
    </location>
</feature>
<feature type="region of interest" description="Disordered" evidence="2">
    <location>
        <begin position="392"/>
        <end position="440"/>
    </location>
</feature>
<dbReference type="CDD" id="cd01029">
    <property type="entry name" value="TOPRIM_primases"/>
    <property type="match status" value="1"/>
</dbReference>
<proteinExistence type="predicted"/>
<name>A0ABQ2Y2E5_9BURK</name>
<evidence type="ECO:0000256" key="2">
    <source>
        <dbReference type="SAM" id="MobiDB-lite"/>
    </source>
</evidence>
<feature type="coiled-coil region" evidence="1">
    <location>
        <begin position="82"/>
        <end position="116"/>
    </location>
</feature>
<evidence type="ECO:0000313" key="5">
    <source>
        <dbReference type="Proteomes" id="UP000653343"/>
    </source>
</evidence>
<protein>
    <recommendedName>
        <fullName evidence="3">NrS-1 polymerase-like helicase domain-containing protein</fullName>
    </recommendedName>
</protein>
<dbReference type="InterPro" id="IPR045455">
    <property type="entry name" value="NrS-1_pol-like_helicase"/>
</dbReference>
<organism evidence="4 5">
    <name type="scientific">Undibacterium squillarum</name>
    <dbReference type="NCBI Taxonomy" id="1131567"/>
    <lineage>
        <taxon>Bacteria</taxon>
        <taxon>Pseudomonadati</taxon>
        <taxon>Pseudomonadota</taxon>
        <taxon>Betaproteobacteria</taxon>
        <taxon>Burkholderiales</taxon>
        <taxon>Oxalobacteraceae</taxon>
        <taxon>Undibacterium</taxon>
    </lineage>
</organism>
<dbReference type="Gene3D" id="3.40.50.300">
    <property type="entry name" value="P-loop containing nucleotide triphosphate hydrolases"/>
    <property type="match status" value="1"/>
</dbReference>
<evidence type="ECO:0000313" key="4">
    <source>
        <dbReference type="EMBL" id="GGX53107.1"/>
    </source>
</evidence>
<keyword evidence="5" id="KW-1185">Reference proteome</keyword>
<feature type="domain" description="NrS-1 polymerase-like helicase" evidence="3">
    <location>
        <begin position="659"/>
        <end position="768"/>
    </location>
</feature>
<accession>A0ABQ2Y2E5</accession>
<keyword evidence="1" id="KW-0175">Coiled coil</keyword>
<dbReference type="Proteomes" id="UP000653343">
    <property type="component" value="Unassembled WGS sequence"/>
</dbReference>
<sequence length="951" mass="105328">MRFEEKIVDQMQAAGAPKLPDGHPVLSGKVHRFGPQKKWWYVARTVTLKSGREVLQGSFGCWHGDDNGAIDFESDTEVMTEADRAEMRRSLAAAEKVQAEKRADEARRAANRAGQEWKDAQTVASMSGHPYLLKKQVESYGLRVNGKNELLIPFIENAGFGLRVQGLQKIDAAGEKRFSSGMEKAGAGFVIGPFASTDLIYIGEGYATCASAYAVQAGQHPAVVAFDAGSLLDVAKQVRALFPSARIVFLADDDYQLEERMLKRLQSFWGVAAPVIDLASPMPQVLKCAQGHDVIVHAELLQDAHGVPGIQAKVQKASLVKAEQFLNAGRTKSHAAADAVGNAVVVYPRFTDRTGKKWTDFNDLQAAEGAGVVASQIFAAIAAPDNAAADTAADFPLPPDVAEQPQDFARAPSPPQGQEDFSAAGAPHVRDSADDADKNEPVKAEAIYPLEVILRNCALVIGTTDVYDELNDIHFKKQAFIAAVGKENYQAWLSSPERRSIDQKKVEKQKPAPAGGGKGGKRADFDDDFFTKVGRLVDSFTLIYGSDEVFDGERRELLKIGPLRLAFTPDVVKTWLNCPDRKMVPRENLVFDPTYSVDPKTHLNLFDGFAMKPVVGECNQILLLLRHLCGDDDTFEWVLKWIAYPLQNPGAKMATAIVMHGDEGSGKNLFFEKCVKQIYGKYASVIGNQEIESQFNEWASQKLFMVCDEVVTRAEMRQLKGRLKQITANETIQINPKNLTPREERNHINFVFLSNETQPLALDKTDRRYMVVWTPPKLGPEFYSAAAAEMESGGTEAFYHFLLNLELGDFNAHTKPLMTEAKMDLIELGLSPTERFYREWAEQRLPVPYICCTAQQLYDAFLRWCALQGERFPPSQARFGRDVKRAGSADMRAIPVMVTEGASKRQLTCYWISGQQPEGVTKEAHITATSNLFDGALRAYRRRMDGISEPD</sequence>
<comment type="caution">
    <text evidence="4">The sequence shown here is derived from an EMBL/GenBank/DDBJ whole genome shotgun (WGS) entry which is preliminary data.</text>
</comment>
<dbReference type="EMBL" id="BMYU01000012">
    <property type="protein sequence ID" value="GGX53107.1"/>
    <property type="molecule type" value="Genomic_DNA"/>
</dbReference>
<evidence type="ECO:0000259" key="3">
    <source>
        <dbReference type="Pfam" id="PF19263"/>
    </source>
</evidence>
<dbReference type="InterPro" id="IPR034154">
    <property type="entry name" value="TOPRIM_DnaG/twinkle"/>
</dbReference>
<feature type="compositionally biased region" description="Basic and acidic residues" evidence="2">
    <location>
        <begin position="428"/>
        <end position="440"/>
    </location>
</feature>
<evidence type="ECO:0000256" key="1">
    <source>
        <dbReference type="SAM" id="Coils"/>
    </source>
</evidence>
<dbReference type="RefSeq" id="WP_189358786.1">
    <property type="nucleotide sequence ID" value="NZ_BMYU01000012.1"/>
</dbReference>
<gene>
    <name evidence="4" type="ORF">GCM10010946_34620</name>
</gene>
<feature type="compositionally biased region" description="Basic and acidic residues" evidence="2">
    <location>
        <begin position="500"/>
        <end position="510"/>
    </location>
</feature>
<dbReference type="InterPro" id="IPR027417">
    <property type="entry name" value="P-loop_NTPase"/>
</dbReference>
<reference evidence="5" key="1">
    <citation type="journal article" date="2019" name="Int. J. Syst. Evol. Microbiol.">
        <title>The Global Catalogue of Microorganisms (GCM) 10K type strain sequencing project: providing services to taxonomists for standard genome sequencing and annotation.</title>
        <authorList>
            <consortium name="The Broad Institute Genomics Platform"/>
            <consortium name="The Broad Institute Genome Sequencing Center for Infectious Disease"/>
            <person name="Wu L."/>
            <person name="Ma J."/>
        </authorList>
    </citation>
    <scope>NUCLEOTIDE SEQUENCE [LARGE SCALE GENOMIC DNA]</scope>
    <source>
        <strain evidence="5">KCTC 23917</strain>
    </source>
</reference>
<dbReference type="Pfam" id="PF19263">
    <property type="entry name" value="DUF5906"/>
    <property type="match status" value="1"/>
</dbReference>